<reference evidence="8 9" key="1">
    <citation type="submission" date="2024-07" db="EMBL/GenBank/DDBJ databases">
        <title>Draft sequence of the Neodothiora populina.</title>
        <authorList>
            <person name="Drown D.D."/>
            <person name="Schuette U.S."/>
            <person name="Buechlein A.B."/>
            <person name="Rusch D.R."/>
            <person name="Winton L.W."/>
            <person name="Adams G.A."/>
        </authorList>
    </citation>
    <scope>NUCLEOTIDE SEQUENCE [LARGE SCALE GENOMIC DNA]</scope>
    <source>
        <strain evidence="8 9">CPC 39397</strain>
    </source>
</reference>
<evidence type="ECO:0000313" key="9">
    <source>
        <dbReference type="Proteomes" id="UP001562354"/>
    </source>
</evidence>
<evidence type="ECO:0000256" key="7">
    <source>
        <dbReference type="SAM" id="MobiDB-lite"/>
    </source>
</evidence>
<evidence type="ECO:0000313" key="8">
    <source>
        <dbReference type="EMBL" id="KAL1302743.1"/>
    </source>
</evidence>
<dbReference type="GeneID" id="95976797"/>
<proteinExistence type="inferred from homology"/>
<keyword evidence="9" id="KW-1185">Reference proteome</keyword>
<comment type="subunit">
    <text evidence="2 6">Binds the proteasome.</text>
</comment>
<dbReference type="Proteomes" id="UP001562354">
    <property type="component" value="Unassembled WGS sequence"/>
</dbReference>
<dbReference type="InterPro" id="IPR038422">
    <property type="entry name" value="Cut8/Sts1_sf"/>
</dbReference>
<feature type="compositionally biased region" description="Low complexity" evidence="7">
    <location>
        <begin position="52"/>
        <end position="67"/>
    </location>
</feature>
<evidence type="ECO:0000256" key="6">
    <source>
        <dbReference type="RuleBase" id="RU368013"/>
    </source>
</evidence>
<comment type="subcellular location">
    <subcellularLocation>
        <location evidence="6">Cytoplasm</location>
    </subcellularLocation>
    <subcellularLocation>
        <location evidence="6">Nucleus</location>
    </subcellularLocation>
</comment>
<comment type="function">
    <text evidence="5 6">Involved in ubiquitin-mediated protein degradation. Regulatory factor in the ubiquitin/proteasome pathway that controls the turnover of proteasome substrates. Targets proteasomes to the nucleus and facilitates the degradation of nuclear proteins.</text>
</comment>
<evidence type="ECO:0000256" key="5">
    <source>
        <dbReference type="ARBA" id="ARBA00025651"/>
    </source>
</evidence>
<name>A0ABR3P9A1_9PEZI</name>
<dbReference type="EMBL" id="JBFMKM010000012">
    <property type="protein sequence ID" value="KAL1302743.1"/>
    <property type="molecule type" value="Genomic_DNA"/>
</dbReference>
<dbReference type="Gene3D" id="1.20.58.1590">
    <property type="entry name" value="Tethering factor for nuclear proteasome Cut8/Sts1"/>
    <property type="match status" value="1"/>
</dbReference>
<keyword evidence="6" id="KW-0963">Cytoplasm</keyword>
<evidence type="ECO:0000256" key="2">
    <source>
        <dbReference type="ARBA" id="ARBA00011464"/>
    </source>
</evidence>
<keyword evidence="6" id="KW-0653">Protein transport</keyword>
<feature type="region of interest" description="Disordered" evidence="7">
    <location>
        <begin position="1"/>
        <end position="67"/>
    </location>
</feature>
<sequence length="317" mass="35223">MNSVISNNPLFAPHLLGTPRLSPSRSDNFGGGERMSGRKRKASDDDQDERMSASPSASPSTSSRSLPHAFAHRSFKRTRTAVSTGRPLDLPRLLETLSADEMRNLLQNICDQNPAISHEVVTKAPRPSVESTLAVLHKYESTFKQAFPFGNRPSSDYTYNRVHRPMMQLIEALRDFTPHFLPPNEPQPTVTLAYLDAVTQIIHGIPHWDTYQHNRPTHEAYDELSHAWALAIHEGAKKGGGFHLQYSGWDQKLFKHNEDSGGKMQEAVNEMRASIGWAGPSTQSPPPSAPTDDRASIRQQILSGTYGQDLPVGAGRW</sequence>
<comment type="caution">
    <text evidence="8">The sequence shown here is derived from an EMBL/GenBank/DDBJ whole genome shotgun (WGS) entry which is preliminary data.</text>
</comment>
<dbReference type="Pfam" id="PF08559">
    <property type="entry name" value="Cut8"/>
    <property type="match status" value="1"/>
</dbReference>
<protein>
    <recommendedName>
        <fullName evidence="3 6">Tethering factor for nuclear proteasome STS1</fullName>
    </recommendedName>
</protein>
<dbReference type="InterPro" id="IPR013868">
    <property type="entry name" value="Cut8/Sts1_fam"/>
</dbReference>
<dbReference type="RefSeq" id="XP_069199019.1">
    <property type="nucleotide sequence ID" value="XM_069342515.1"/>
</dbReference>
<dbReference type="PANTHER" id="PTHR28032">
    <property type="entry name" value="FI02826P"/>
    <property type="match status" value="1"/>
</dbReference>
<evidence type="ECO:0000256" key="4">
    <source>
        <dbReference type="ARBA" id="ARBA00023242"/>
    </source>
</evidence>
<gene>
    <name evidence="8" type="ORF">AAFC00_003095</name>
</gene>
<keyword evidence="4 6" id="KW-0539">Nucleus</keyword>
<keyword evidence="6" id="KW-0813">Transport</keyword>
<organism evidence="8 9">
    <name type="scientific">Neodothiora populina</name>
    <dbReference type="NCBI Taxonomy" id="2781224"/>
    <lineage>
        <taxon>Eukaryota</taxon>
        <taxon>Fungi</taxon>
        <taxon>Dikarya</taxon>
        <taxon>Ascomycota</taxon>
        <taxon>Pezizomycotina</taxon>
        <taxon>Dothideomycetes</taxon>
        <taxon>Dothideomycetidae</taxon>
        <taxon>Dothideales</taxon>
        <taxon>Dothioraceae</taxon>
        <taxon>Neodothiora</taxon>
    </lineage>
</organism>
<evidence type="ECO:0000256" key="1">
    <source>
        <dbReference type="ARBA" id="ARBA00006199"/>
    </source>
</evidence>
<dbReference type="PANTHER" id="PTHR28032:SF1">
    <property type="entry name" value="FI02826P"/>
    <property type="match status" value="1"/>
</dbReference>
<comment type="similarity">
    <text evidence="1 6">Belongs to the cut8/STS1 family.</text>
</comment>
<evidence type="ECO:0000256" key="3">
    <source>
        <dbReference type="ARBA" id="ARBA00016204"/>
    </source>
</evidence>
<accession>A0ABR3P9A1</accession>